<dbReference type="SUPFAM" id="SSF55729">
    <property type="entry name" value="Acyl-CoA N-acyltransferases (Nat)"/>
    <property type="match status" value="2"/>
</dbReference>
<dbReference type="EMBL" id="CP063657">
    <property type="protein sequence ID" value="QOW21265.1"/>
    <property type="molecule type" value="Genomic_DNA"/>
</dbReference>
<evidence type="ECO:0000313" key="2">
    <source>
        <dbReference type="EMBL" id="QOW21265.1"/>
    </source>
</evidence>
<dbReference type="RefSeq" id="WP_194033848.1">
    <property type="nucleotide sequence ID" value="NZ_CP063657.1"/>
</dbReference>
<dbReference type="InterPro" id="IPR016181">
    <property type="entry name" value="Acyl_CoA_acyltransferase"/>
</dbReference>
<evidence type="ECO:0000313" key="3">
    <source>
        <dbReference type="Proteomes" id="UP000593932"/>
    </source>
</evidence>
<feature type="domain" description="N-acetyltransferase" evidence="1">
    <location>
        <begin position="17"/>
        <end position="171"/>
    </location>
</feature>
<dbReference type="Proteomes" id="UP000593932">
    <property type="component" value="Chromosome"/>
</dbReference>
<reference evidence="2 3" key="1">
    <citation type="submission" date="2020-10" db="EMBL/GenBank/DDBJ databases">
        <title>complete genome sequencing of Lysobacter sp. H23M41.</title>
        <authorList>
            <person name="Bae J.-W."/>
            <person name="Lee S.-Y."/>
        </authorList>
    </citation>
    <scope>NUCLEOTIDE SEQUENCE [LARGE SCALE GENOMIC DNA]</scope>
    <source>
        <strain evidence="2 3">H23M41</strain>
    </source>
</reference>
<evidence type="ECO:0000259" key="1">
    <source>
        <dbReference type="PROSITE" id="PS51186"/>
    </source>
</evidence>
<name>A0A7S6UJ92_9GAMM</name>
<sequence length="361" mass="39949">MSALLQAAVPGAETPLYATQPGDVVRDREEVLGVWQDHFGPRGIQGAKFDHFYRENRYGPPILQLLRHLPTGALVGVIGAGPRPFLCRGRAIRAGVVAHFAVDEKHRSLGPALMLQESLIDAARGRFDLLYGLPRSNAVAVSKRAGFHVMGTLVRHARVLRHGEYLRRRMPAFLASSSGLLIDFGRRLRTGAADSLFSELQWEWVSASDERMDALWREALHTEALTSVRDHALLRWRFDTPPAGRAHYLLVSGKDGRLRAWFACEVSEGQGGPLTVMDYWSTDAMIGIGRPLIRALISAADQQGCSAVHLLLTASDPAMAGWRSEGFVPRSEQPLIGLWLTPQRMPEEDTQLHVTMLDQDG</sequence>
<proteinExistence type="predicted"/>
<dbReference type="InterPro" id="IPR000182">
    <property type="entry name" value="GNAT_dom"/>
</dbReference>
<organism evidence="2 3">
    <name type="scientific">Novilysobacter avium</name>
    <dbReference type="NCBI Taxonomy" id="2781023"/>
    <lineage>
        <taxon>Bacteria</taxon>
        <taxon>Pseudomonadati</taxon>
        <taxon>Pseudomonadota</taxon>
        <taxon>Gammaproteobacteria</taxon>
        <taxon>Lysobacterales</taxon>
        <taxon>Lysobacteraceae</taxon>
        <taxon>Novilysobacter</taxon>
    </lineage>
</organism>
<protein>
    <recommendedName>
        <fullName evidence="1">N-acetyltransferase domain-containing protein</fullName>
    </recommendedName>
</protein>
<keyword evidence="3" id="KW-1185">Reference proteome</keyword>
<gene>
    <name evidence="2" type="ORF">INQ42_08220</name>
</gene>
<dbReference type="Gene3D" id="3.40.630.30">
    <property type="match status" value="2"/>
</dbReference>
<accession>A0A7S6UJ92</accession>
<dbReference type="PROSITE" id="PS51186">
    <property type="entry name" value="GNAT"/>
    <property type="match status" value="1"/>
</dbReference>